<protein>
    <submittedName>
        <fullName evidence="2">Uncharacterized protein</fullName>
    </submittedName>
</protein>
<dbReference type="AlphaFoldDB" id="A0A372NMS7"/>
<dbReference type="OrthoDB" id="799320at2"/>
<evidence type="ECO:0000313" key="3">
    <source>
        <dbReference type="Proteomes" id="UP000264217"/>
    </source>
</evidence>
<dbReference type="RefSeq" id="WP_117394311.1">
    <property type="nucleotide sequence ID" value="NZ_QWDC01000010.1"/>
</dbReference>
<feature type="compositionally biased region" description="Basic and acidic residues" evidence="1">
    <location>
        <begin position="1"/>
        <end position="10"/>
    </location>
</feature>
<organism evidence="2 3">
    <name type="scientific">Mucilaginibacter conchicola</name>
    <dbReference type="NCBI Taxonomy" id="2303333"/>
    <lineage>
        <taxon>Bacteria</taxon>
        <taxon>Pseudomonadati</taxon>
        <taxon>Bacteroidota</taxon>
        <taxon>Sphingobacteriia</taxon>
        <taxon>Sphingobacteriales</taxon>
        <taxon>Sphingobacteriaceae</taxon>
        <taxon>Mucilaginibacter</taxon>
    </lineage>
</organism>
<reference evidence="2 3" key="1">
    <citation type="submission" date="2018-08" db="EMBL/GenBank/DDBJ databases">
        <title>Mucilaginibacter sp. MYSH2.</title>
        <authorList>
            <person name="Seo T."/>
        </authorList>
    </citation>
    <scope>NUCLEOTIDE SEQUENCE [LARGE SCALE GENOMIC DNA]</scope>
    <source>
        <strain evidence="2 3">MYSH2</strain>
    </source>
</reference>
<name>A0A372NMS7_9SPHI</name>
<proteinExistence type="predicted"/>
<feature type="compositionally biased region" description="Basic and acidic residues" evidence="1">
    <location>
        <begin position="20"/>
        <end position="36"/>
    </location>
</feature>
<gene>
    <name evidence="2" type="ORF">D0C36_24160</name>
</gene>
<evidence type="ECO:0000256" key="1">
    <source>
        <dbReference type="SAM" id="MobiDB-lite"/>
    </source>
</evidence>
<dbReference type="Proteomes" id="UP000264217">
    <property type="component" value="Unassembled WGS sequence"/>
</dbReference>
<evidence type="ECO:0000313" key="2">
    <source>
        <dbReference type="EMBL" id="RFZ89897.1"/>
    </source>
</evidence>
<comment type="caution">
    <text evidence="2">The sequence shown here is derived from an EMBL/GenBank/DDBJ whole genome shotgun (WGS) entry which is preliminary data.</text>
</comment>
<sequence>MKTNNHHEPIEELTGPDDIIDTKVDDNNIDKDHVQEVLEGEEPSIEETEVNPKDADITRSE</sequence>
<keyword evidence="3" id="KW-1185">Reference proteome</keyword>
<accession>A0A372NMS7</accession>
<feature type="region of interest" description="Disordered" evidence="1">
    <location>
        <begin position="1"/>
        <end position="61"/>
    </location>
</feature>
<feature type="compositionally biased region" description="Acidic residues" evidence="1">
    <location>
        <begin position="38"/>
        <end position="49"/>
    </location>
</feature>
<feature type="compositionally biased region" description="Basic and acidic residues" evidence="1">
    <location>
        <begin position="50"/>
        <end position="61"/>
    </location>
</feature>
<dbReference type="EMBL" id="QWDC01000010">
    <property type="protein sequence ID" value="RFZ89897.1"/>
    <property type="molecule type" value="Genomic_DNA"/>
</dbReference>